<feature type="signal peptide" evidence="3">
    <location>
        <begin position="1"/>
        <end position="18"/>
    </location>
</feature>
<organism evidence="5 6">
    <name type="scientific">Salinomyces thailandicus</name>
    <dbReference type="NCBI Taxonomy" id="706561"/>
    <lineage>
        <taxon>Eukaryota</taxon>
        <taxon>Fungi</taxon>
        <taxon>Dikarya</taxon>
        <taxon>Ascomycota</taxon>
        <taxon>Pezizomycotina</taxon>
        <taxon>Dothideomycetes</taxon>
        <taxon>Dothideomycetidae</taxon>
        <taxon>Mycosphaerellales</taxon>
        <taxon>Teratosphaeriaceae</taxon>
        <taxon>Salinomyces</taxon>
    </lineage>
</organism>
<dbReference type="PROSITE" id="PS00122">
    <property type="entry name" value="CARBOXYLESTERASE_B_1"/>
    <property type="match status" value="1"/>
</dbReference>
<feature type="chain" id="PRO_5020941623" description="Carboxylic ester hydrolase" evidence="3">
    <location>
        <begin position="19"/>
        <end position="541"/>
    </location>
</feature>
<dbReference type="InterPro" id="IPR019819">
    <property type="entry name" value="Carboxylesterase_B_CS"/>
</dbReference>
<accession>A0A4U0UB17</accession>
<reference evidence="5 6" key="1">
    <citation type="submission" date="2017-03" db="EMBL/GenBank/DDBJ databases">
        <title>Genomes of endolithic fungi from Antarctica.</title>
        <authorList>
            <person name="Coleine C."/>
            <person name="Masonjones S."/>
            <person name="Stajich J.E."/>
        </authorList>
    </citation>
    <scope>NUCLEOTIDE SEQUENCE [LARGE SCALE GENOMIC DNA]</scope>
    <source>
        <strain evidence="5 6">CCFEE 6315</strain>
    </source>
</reference>
<dbReference type="AlphaFoldDB" id="A0A4U0UB17"/>
<dbReference type="PROSITE" id="PS00941">
    <property type="entry name" value="CARBOXYLESTERASE_B_2"/>
    <property type="match status" value="1"/>
</dbReference>
<evidence type="ECO:0000259" key="4">
    <source>
        <dbReference type="Pfam" id="PF00135"/>
    </source>
</evidence>
<evidence type="ECO:0000313" key="5">
    <source>
        <dbReference type="EMBL" id="TKA32414.1"/>
    </source>
</evidence>
<evidence type="ECO:0000256" key="3">
    <source>
        <dbReference type="RuleBase" id="RU361235"/>
    </source>
</evidence>
<feature type="domain" description="Carboxylesterase type B" evidence="4">
    <location>
        <begin position="29"/>
        <end position="495"/>
    </location>
</feature>
<keyword evidence="3" id="KW-0732">Signal</keyword>
<keyword evidence="2 3" id="KW-0378">Hydrolase</keyword>
<dbReference type="OrthoDB" id="408631at2759"/>
<name>A0A4U0UB17_9PEZI</name>
<dbReference type="SUPFAM" id="SSF53474">
    <property type="entry name" value="alpha/beta-Hydrolases"/>
    <property type="match status" value="1"/>
</dbReference>
<proteinExistence type="inferred from homology"/>
<dbReference type="PANTHER" id="PTHR43918:SF4">
    <property type="entry name" value="CARBOXYLIC ESTER HYDROLASE"/>
    <property type="match status" value="1"/>
</dbReference>
<protein>
    <recommendedName>
        <fullName evidence="3">Carboxylic ester hydrolase</fullName>
        <ecNumber evidence="3">3.1.1.-</ecNumber>
    </recommendedName>
</protein>
<dbReference type="InterPro" id="IPR019826">
    <property type="entry name" value="Carboxylesterase_B_AS"/>
</dbReference>
<sequence>MHHLFYLLSFGLLSVVSGAAVRERQVANPTATLSNGIVVGTATAVSNQPSLAPVNAYLGVPYAKPPTGDRRFAPPEPAAPWTSPLQAQALPPACLQQFMSGATGAKTRAYFNNPGLPPPAESEDCLYLNVFAPQGASPSNKKAVMFWLFGGNNQFGTASLAYYNGSSLAVNEDVVVVAINYRTNIFGFSNSPEIPFGKQNSAYLDQRMALQWVQQNIGQFGGDPARVTLFGESAGGHDIKQLLANPPSPPQFQAAIMESPNQAATGAGLASYYQVAANFGCSGALSVLACLRKVPATDLQKYITDNGVGFFEVVGDGTSVGKQSLGSLASGKFANVPVLIGSNANEATVFVNIAGLDGNPDINQTLAANGIPFGISDATAESLYPDLANDGSALISQLLTDLLFTCTARTLSDAISLSGRSVWRYRYEGSFPNLQIFPNAGAWHSSEIPSVWGTYELSNQFGDATPDQIALSKYMQGIWAGFAKAPAAGFPWPKLGSANGNELGVLGGKNEPAGEETRPLITSDAPCAVFGPLLIAAGQAY</sequence>
<dbReference type="GO" id="GO:0052689">
    <property type="term" value="F:carboxylic ester hydrolase activity"/>
    <property type="evidence" value="ECO:0007669"/>
    <property type="project" value="TreeGrafter"/>
</dbReference>
<keyword evidence="6" id="KW-1185">Reference proteome</keyword>
<evidence type="ECO:0000256" key="1">
    <source>
        <dbReference type="ARBA" id="ARBA00005964"/>
    </source>
</evidence>
<dbReference type="PANTHER" id="PTHR43918">
    <property type="entry name" value="ACETYLCHOLINESTERASE"/>
    <property type="match status" value="1"/>
</dbReference>
<comment type="similarity">
    <text evidence="1 3">Belongs to the type-B carboxylesterase/lipase family.</text>
</comment>
<dbReference type="Proteomes" id="UP000308549">
    <property type="component" value="Unassembled WGS sequence"/>
</dbReference>
<gene>
    <name evidence="5" type="ORF">B0A50_01520</name>
</gene>
<dbReference type="EC" id="3.1.1.-" evidence="3"/>
<dbReference type="Gene3D" id="3.40.50.1820">
    <property type="entry name" value="alpha/beta hydrolase"/>
    <property type="match status" value="1"/>
</dbReference>
<dbReference type="Pfam" id="PF00135">
    <property type="entry name" value="COesterase"/>
    <property type="match status" value="1"/>
</dbReference>
<evidence type="ECO:0000313" key="6">
    <source>
        <dbReference type="Proteomes" id="UP000308549"/>
    </source>
</evidence>
<dbReference type="InterPro" id="IPR029058">
    <property type="entry name" value="AB_hydrolase_fold"/>
</dbReference>
<comment type="caution">
    <text evidence="5">The sequence shown here is derived from an EMBL/GenBank/DDBJ whole genome shotgun (WGS) entry which is preliminary data.</text>
</comment>
<dbReference type="InterPro" id="IPR050654">
    <property type="entry name" value="AChE-related_enzymes"/>
</dbReference>
<evidence type="ECO:0000256" key="2">
    <source>
        <dbReference type="ARBA" id="ARBA00022801"/>
    </source>
</evidence>
<dbReference type="InterPro" id="IPR002018">
    <property type="entry name" value="CarbesteraseB"/>
</dbReference>
<dbReference type="EMBL" id="NAJL01000005">
    <property type="protein sequence ID" value="TKA32414.1"/>
    <property type="molecule type" value="Genomic_DNA"/>
</dbReference>